<gene>
    <name evidence="1" type="ORF">HPB49_003734</name>
</gene>
<proteinExistence type="predicted"/>
<dbReference type="EMBL" id="CM023477">
    <property type="protein sequence ID" value="KAH7936758.1"/>
    <property type="molecule type" value="Genomic_DNA"/>
</dbReference>
<keyword evidence="2" id="KW-1185">Reference proteome</keyword>
<name>A0ACB8C771_DERSI</name>
<reference evidence="1" key="1">
    <citation type="submission" date="2020-05" db="EMBL/GenBank/DDBJ databases">
        <title>Large-scale comparative analyses of tick genomes elucidate their genetic diversity and vector capacities.</title>
        <authorList>
            <person name="Jia N."/>
            <person name="Wang J."/>
            <person name="Shi W."/>
            <person name="Du L."/>
            <person name="Sun Y."/>
            <person name="Zhan W."/>
            <person name="Jiang J."/>
            <person name="Wang Q."/>
            <person name="Zhang B."/>
            <person name="Ji P."/>
            <person name="Sakyi L.B."/>
            <person name="Cui X."/>
            <person name="Yuan T."/>
            <person name="Jiang B."/>
            <person name="Yang W."/>
            <person name="Lam T.T.-Y."/>
            <person name="Chang Q."/>
            <person name="Ding S."/>
            <person name="Wang X."/>
            <person name="Zhu J."/>
            <person name="Ruan X."/>
            <person name="Zhao L."/>
            <person name="Wei J."/>
            <person name="Que T."/>
            <person name="Du C."/>
            <person name="Cheng J."/>
            <person name="Dai P."/>
            <person name="Han X."/>
            <person name="Huang E."/>
            <person name="Gao Y."/>
            <person name="Liu J."/>
            <person name="Shao H."/>
            <person name="Ye R."/>
            <person name="Li L."/>
            <person name="Wei W."/>
            <person name="Wang X."/>
            <person name="Wang C."/>
            <person name="Yang T."/>
            <person name="Huo Q."/>
            <person name="Li W."/>
            <person name="Guo W."/>
            <person name="Chen H."/>
            <person name="Zhou L."/>
            <person name="Ni X."/>
            <person name="Tian J."/>
            <person name="Zhou Y."/>
            <person name="Sheng Y."/>
            <person name="Liu T."/>
            <person name="Pan Y."/>
            <person name="Xia L."/>
            <person name="Li J."/>
            <person name="Zhao F."/>
            <person name="Cao W."/>
        </authorList>
    </citation>
    <scope>NUCLEOTIDE SEQUENCE</scope>
    <source>
        <strain evidence="1">Dsil-2018</strain>
    </source>
</reference>
<comment type="caution">
    <text evidence="1">The sequence shown here is derived from an EMBL/GenBank/DDBJ whole genome shotgun (WGS) entry which is preliminary data.</text>
</comment>
<accession>A0ACB8C771</accession>
<organism evidence="1 2">
    <name type="scientific">Dermacentor silvarum</name>
    <name type="common">Tick</name>
    <dbReference type="NCBI Taxonomy" id="543639"/>
    <lineage>
        <taxon>Eukaryota</taxon>
        <taxon>Metazoa</taxon>
        <taxon>Ecdysozoa</taxon>
        <taxon>Arthropoda</taxon>
        <taxon>Chelicerata</taxon>
        <taxon>Arachnida</taxon>
        <taxon>Acari</taxon>
        <taxon>Parasitiformes</taxon>
        <taxon>Ixodida</taxon>
        <taxon>Ixodoidea</taxon>
        <taxon>Ixodidae</taxon>
        <taxon>Rhipicephalinae</taxon>
        <taxon>Dermacentor</taxon>
    </lineage>
</organism>
<evidence type="ECO:0000313" key="2">
    <source>
        <dbReference type="Proteomes" id="UP000821865"/>
    </source>
</evidence>
<protein>
    <submittedName>
        <fullName evidence="1">Uncharacterized protein</fullName>
    </submittedName>
</protein>
<sequence length="159" mass="16691">MPPGVGGNLAAVQASRLSTLLHQERSSVSSSVQASTPISGCSLSLAAKHAEANERGSLLLVLLVVPGHVIFMTLISLLKNGSVKLNALFVLFYNGAALLQVGALLLATRRIVRYLWRRGMDPDSTAIPYVTALGDVLGTALLAAVFALMEPLGVDTQLL</sequence>
<evidence type="ECO:0000313" key="1">
    <source>
        <dbReference type="EMBL" id="KAH7936758.1"/>
    </source>
</evidence>
<dbReference type="Proteomes" id="UP000821865">
    <property type="component" value="Chromosome 8"/>
</dbReference>